<dbReference type="EMBL" id="JACCJB010000011">
    <property type="protein sequence ID" value="KAF6222863.1"/>
    <property type="molecule type" value="Genomic_DNA"/>
</dbReference>
<evidence type="ECO:0000256" key="1">
    <source>
        <dbReference type="ARBA" id="ARBA00023002"/>
    </source>
</evidence>
<sequence length="326" mass="35873">MVKVLLTVQELIADDRHDVVTTVRSKAKGDKILEAYSNTLKEKLSYVIVEDVAQDGAFDQAVRTDPPCECVIHTASPFHFKVKDPVKDILDPAVKGTSGILKSIKAYAPTVKRVVVTSSFSAMFGLNAHPKVYDETSWNPVTWEGAVKNPRLTYHGSKTFAEKAAWDFVEKEKPNFDVVTINPPLVFGPVTHYVSSLDGLNTSNERVRDIIQGNFLDKALPHTGIYLWADVRDVALAHIRAIEVPEAGGNRFLVTAGHFSNKIVVDMIRESHPELSSKLPENPTDDIPADIYGYDSSKASRILGITFRSLKDSIGDTVTSLVKLGA</sequence>
<feature type="domain" description="NAD-dependent epimerase/dehydratase" evidence="3">
    <location>
        <begin position="10"/>
        <end position="250"/>
    </location>
</feature>
<dbReference type="InterPro" id="IPR001509">
    <property type="entry name" value="Epimerase_deHydtase"/>
</dbReference>
<dbReference type="GeneID" id="59329332"/>
<keyword evidence="5" id="KW-1185">Reference proteome</keyword>
<dbReference type="GO" id="GO:0016616">
    <property type="term" value="F:oxidoreductase activity, acting on the CH-OH group of donors, NAD or NADP as acceptor"/>
    <property type="evidence" value="ECO:0007669"/>
    <property type="project" value="TreeGrafter"/>
</dbReference>
<evidence type="ECO:0000313" key="4">
    <source>
        <dbReference type="EMBL" id="KAF6222863.1"/>
    </source>
</evidence>
<keyword evidence="1" id="KW-0560">Oxidoreductase</keyword>
<evidence type="ECO:0000313" key="5">
    <source>
        <dbReference type="Proteomes" id="UP000593566"/>
    </source>
</evidence>
<evidence type="ECO:0000256" key="2">
    <source>
        <dbReference type="ARBA" id="ARBA00023445"/>
    </source>
</evidence>
<dbReference type="InterPro" id="IPR036291">
    <property type="entry name" value="NAD(P)-bd_dom_sf"/>
</dbReference>
<dbReference type="CDD" id="cd05227">
    <property type="entry name" value="AR_SDR_e"/>
    <property type="match status" value="1"/>
</dbReference>
<evidence type="ECO:0000259" key="3">
    <source>
        <dbReference type="Pfam" id="PF01370"/>
    </source>
</evidence>
<comment type="caution">
    <text evidence="4">The sequence shown here is derived from an EMBL/GenBank/DDBJ whole genome shotgun (WGS) entry which is preliminary data.</text>
</comment>
<name>A0A8H6CGB9_9LECA</name>
<accession>A0A8H6CGB9</accession>
<comment type="similarity">
    <text evidence="2">Belongs to the NAD(P)-dependent epimerase/dehydratase family. Dihydroflavonol-4-reductase subfamily.</text>
</comment>
<gene>
    <name evidence="4" type="ORF">HO133_000914</name>
</gene>
<dbReference type="Gene3D" id="3.40.50.720">
    <property type="entry name" value="NAD(P)-binding Rossmann-like Domain"/>
    <property type="match status" value="1"/>
</dbReference>
<dbReference type="PANTHER" id="PTHR10366">
    <property type="entry name" value="NAD DEPENDENT EPIMERASE/DEHYDRATASE"/>
    <property type="match status" value="1"/>
</dbReference>
<reference evidence="4 5" key="1">
    <citation type="journal article" date="2020" name="Genomics">
        <title>Complete, high-quality genomes from long-read metagenomic sequencing of two wolf lichen thalli reveals enigmatic genome architecture.</title>
        <authorList>
            <person name="McKenzie S.K."/>
            <person name="Walston R.F."/>
            <person name="Allen J.L."/>
        </authorList>
    </citation>
    <scope>NUCLEOTIDE SEQUENCE [LARGE SCALE GENOMIC DNA]</scope>
    <source>
        <strain evidence="4">WasteWater1</strain>
    </source>
</reference>
<dbReference type="Proteomes" id="UP000593566">
    <property type="component" value="Unassembled WGS sequence"/>
</dbReference>
<dbReference type="Pfam" id="PF01370">
    <property type="entry name" value="Epimerase"/>
    <property type="match status" value="1"/>
</dbReference>
<dbReference type="AlphaFoldDB" id="A0A8H6CGB9"/>
<dbReference type="RefSeq" id="XP_037152209.1">
    <property type="nucleotide sequence ID" value="XM_037291847.1"/>
</dbReference>
<dbReference type="PANTHER" id="PTHR10366:SF564">
    <property type="entry name" value="STEROL-4-ALPHA-CARBOXYLATE 3-DEHYDROGENASE, DECARBOXYLATING"/>
    <property type="match status" value="1"/>
</dbReference>
<proteinExistence type="inferred from homology"/>
<dbReference type="FunFam" id="3.40.50.720:FF:000191">
    <property type="entry name" value="Methylglyoxal reductase (NADPH-dependent)"/>
    <property type="match status" value="1"/>
</dbReference>
<dbReference type="SUPFAM" id="SSF51735">
    <property type="entry name" value="NAD(P)-binding Rossmann-fold domains"/>
    <property type="match status" value="1"/>
</dbReference>
<protein>
    <recommendedName>
        <fullName evidence="3">NAD-dependent epimerase/dehydratase domain-containing protein</fullName>
    </recommendedName>
</protein>
<dbReference type="InterPro" id="IPR050425">
    <property type="entry name" value="NAD(P)_dehydrat-like"/>
</dbReference>
<organism evidence="4 5">
    <name type="scientific">Letharia lupina</name>
    <dbReference type="NCBI Taxonomy" id="560253"/>
    <lineage>
        <taxon>Eukaryota</taxon>
        <taxon>Fungi</taxon>
        <taxon>Dikarya</taxon>
        <taxon>Ascomycota</taxon>
        <taxon>Pezizomycotina</taxon>
        <taxon>Lecanoromycetes</taxon>
        <taxon>OSLEUM clade</taxon>
        <taxon>Lecanoromycetidae</taxon>
        <taxon>Lecanorales</taxon>
        <taxon>Lecanorineae</taxon>
        <taxon>Parmeliaceae</taxon>
        <taxon>Letharia</taxon>
    </lineage>
</organism>